<evidence type="ECO:0000313" key="14">
    <source>
        <dbReference type="Proteomes" id="UP000227088"/>
    </source>
</evidence>
<evidence type="ECO:0000256" key="2">
    <source>
        <dbReference type="ARBA" id="ARBA00007870"/>
    </source>
</evidence>
<feature type="domain" description="Ketopantoate reductase C-terminal" evidence="12">
    <location>
        <begin position="185"/>
        <end position="307"/>
    </location>
</feature>
<dbReference type="InterPro" id="IPR013328">
    <property type="entry name" value="6PGD_dom2"/>
</dbReference>
<protein>
    <recommendedName>
        <fullName evidence="4 10">2-dehydropantoate 2-reductase</fullName>
        <ecNumber evidence="3 10">1.1.1.169</ecNumber>
    </recommendedName>
    <alternativeName>
        <fullName evidence="8 10">Ketopantoate reductase</fullName>
    </alternativeName>
</protein>
<dbReference type="GO" id="GO:0008677">
    <property type="term" value="F:2-dehydropantoate 2-reductase activity"/>
    <property type="evidence" value="ECO:0007669"/>
    <property type="project" value="UniProtKB-EC"/>
</dbReference>
<dbReference type="InterPro" id="IPR003710">
    <property type="entry name" value="ApbA"/>
</dbReference>
<dbReference type="Pfam" id="PF08546">
    <property type="entry name" value="ApbA_C"/>
    <property type="match status" value="1"/>
</dbReference>
<dbReference type="Pfam" id="PF02558">
    <property type="entry name" value="ApbA"/>
    <property type="match status" value="1"/>
</dbReference>
<dbReference type="InterPro" id="IPR013752">
    <property type="entry name" value="KPA_reductase"/>
</dbReference>
<evidence type="ECO:0000313" key="13">
    <source>
        <dbReference type="EMBL" id="OUS40242.1"/>
    </source>
</evidence>
<dbReference type="PANTHER" id="PTHR43765:SF2">
    <property type="entry name" value="2-DEHYDROPANTOATE 2-REDUCTASE"/>
    <property type="match status" value="1"/>
</dbReference>
<dbReference type="InterPro" id="IPR036291">
    <property type="entry name" value="NAD(P)-bd_dom_sf"/>
</dbReference>
<comment type="pathway">
    <text evidence="1 10">Cofactor biosynthesis; (R)-pantothenate biosynthesis; (R)-pantoate from 3-methyl-2-oxobutanoate: step 2/2.</text>
</comment>
<evidence type="ECO:0000259" key="11">
    <source>
        <dbReference type="Pfam" id="PF02558"/>
    </source>
</evidence>
<comment type="similarity">
    <text evidence="2 10">Belongs to the ketopantoate reductase family.</text>
</comment>
<keyword evidence="7 10" id="KW-0560">Oxidoreductase</keyword>
<dbReference type="InterPro" id="IPR013332">
    <property type="entry name" value="KPR_N"/>
</dbReference>
<dbReference type="Proteomes" id="UP000227088">
    <property type="component" value="Unassembled WGS sequence"/>
</dbReference>
<evidence type="ECO:0000256" key="8">
    <source>
        <dbReference type="ARBA" id="ARBA00032024"/>
    </source>
</evidence>
<evidence type="ECO:0000256" key="10">
    <source>
        <dbReference type="RuleBase" id="RU362068"/>
    </source>
</evidence>
<dbReference type="NCBIfam" id="TIGR00745">
    <property type="entry name" value="apbA_panE"/>
    <property type="match status" value="1"/>
</dbReference>
<accession>A0A1Y5HYU3</accession>
<evidence type="ECO:0000256" key="5">
    <source>
        <dbReference type="ARBA" id="ARBA00022655"/>
    </source>
</evidence>
<reference evidence="14" key="1">
    <citation type="journal article" date="2017" name="Proc. Natl. Acad. Sci. U.S.A.">
        <title>Simulation of Deepwater Horizon oil plume reveals substrate specialization within a complex community of hydrocarbon degraders.</title>
        <authorList>
            <person name="Hu P."/>
            <person name="Dubinsky E.A."/>
            <person name="Probst A.J."/>
            <person name="Wang J."/>
            <person name="Sieber C.M.K."/>
            <person name="Tom L.M."/>
            <person name="Gardinali P."/>
            <person name="Banfield J.F."/>
            <person name="Atlas R.M."/>
            <person name="Andersen G.L."/>
        </authorList>
    </citation>
    <scope>NUCLEOTIDE SEQUENCE [LARGE SCALE GENOMIC DNA]</scope>
</reference>
<evidence type="ECO:0000256" key="7">
    <source>
        <dbReference type="ARBA" id="ARBA00023002"/>
    </source>
</evidence>
<dbReference type="InterPro" id="IPR050838">
    <property type="entry name" value="Ketopantoate_reductase"/>
</dbReference>
<dbReference type="SUPFAM" id="SSF51735">
    <property type="entry name" value="NAD(P)-binding Rossmann-fold domains"/>
    <property type="match status" value="1"/>
</dbReference>
<dbReference type="GO" id="GO:0005737">
    <property type="term" value="C:cytoplasm"/>
    <property type="evidence" value="ECO:0007669"/>
    <property type="project" value="TreeGrafter"/>
</dbReference>
<sequence>MIKTSSTASLNTGPLNTAPLKIGIIGLGAIGCLISSQLPSICKIYALPRKTNNHANNISFQLHSENNSQTYQWPIWQGEMLDIVLVCCKASQCEQALQQWHTAIGPETQIVLLQNGLGQHDSLSETFPYHAIFAASTTEGAFRSPPNLITHAGIGQTQWGFYGGEAQEFKLPLALLKGDHHWADNIQQVLLDKLAINAVINPLTVKYQCKNAELLSHAQAFSDLKLLCEETETFFHSMGWPLSFKLFEKAQLIAQLTANNFSSMLQDVKNDRLTEVDFINGYLLNKATENNLTLPISQSLVQLIKSHEPEKKIC</sequence>
<dbReference type="PANTHER" id="PTHR43765">
    <property type="entry name" value="2-DEHYDROPANTOATE 2-REDUCTASE-RELATED"/>
    <property type="match status" value="1"/>
</dbReference>
<dbReference type="Gene3D" id="1.10.1040.10">
    <property type="entry name" value="N-(1-d-carboxylethyl)-l-norvaline Dehydrogenase, domain 2"/>
    <property type="match status" value="1"/>
</dbReference>
<comment type="function">
    <text evidence="10">Catalyzes the NADPH-dependent reduction of ketopantoate into pantoic acid.</text>
</comment>
<evidence type="ECO:0000256" key="1">
    <source>
        <dbReference type="ARBA" id="ARBA00004994"/>
    </source>
</evidence>
<feature type="domain" description="Ketopantoate reductase N-terminal" evidence="11">
    <location>
        <begin position="22"/>
        <end position="162"/>
    </location>
</feature>
<dbReference type="GO" id="GO:0050661">
    <property type="term" value="F:NADP binding"/>
    <property type="evidence" value="ECO:0007669"/>
    <property type="project" value="TreeGrafter"/>
</dbReference>
<dbReference type="UniPathway" id="UPA00028">
    <property type="reaction ID" value="UER00004"/>
</dbReference>
<dbReference type="Gene3D" id="3.40.50.720">
    <property type="entry name" value="NAD(P)-binding Rossmann-like Domain"/>
    <property type="match status" value="1"/>
</dbReference>
<dbReference type="PROSITE" id="PS51257">
    <property type="entry name" value="PROKAR_LIPOPROTEIN"/>
    <property type="match status" value="1"/>
</dbReference>
<gene>
    <name evidence="13" type="ORF">A9R00_07035</name>
</gene>
<evidence type="ECO:0000256" key="6">
    <source>
        <dbReference type="ARBA" id="ARBA00022857"/>
    </source>
</evidence>
<comment type="caution">
    <text evidence="13">The sequence shown here is derived from an EMBL/GenBank/DDBJ whole genome shotgun (WGS) entry which is preliminary data.</text>
</comment>
<comment type="catalytic activity">
    <reaction evidence="9 10">
        <text>(R)-pantoate + NADP(+) = 2-dehydropantoate + NADPH + H(+)</text>
        <dbReference type="Rhea" id="RHEA:16233"/>
        <dbReference type="ChEBI" id="CHEBI:11561"/>
        <dbReference type="ChEBI" id="CHEBI:15378"/>
        <dbReference type="ChEBI" id="CHEBI:15980"/>
        <dbReference type="ChEBI" id="CHEBI:57783"/>
        <dbReference type="ChEBI" id="CHEBI:58349"/>
        <dbReference type="EC" id="1.1.1.169"/>
    </reaction>
</comment>
<evidence type="ECO:0000256" key="9">
    <source>
        <dbReference type="ARBA" id="ARBA00048793"/>
    </source>
</evidence>
<dbReference type="InterPro" id="IPR008927">
    <property type="entry name" value="6-PGluconate_DH-like_C_sf"/>
</dbReference>
<dbReference type="EC" id="1.1.1.169" evidence="3 10"/>
<keyword evidence="6 10" id="KW-0521">NADP</keyword>
<organism evidence="13 14">
    <name type="scientific">Oleispira antarctica</name>
    <dbReference type="NCBI Taxonomy" id="188908"/>
    <lineage>
        <taxon>Bacteria</taxon>
        <taxon>Pseudomonadati</taxon>
        <taxon>Pseudomonadota</taxon>
        <taxon>Gammaproteobacteria</taxon>
        <taxon>Oceanospirillales</taxon>
        <taxon>Oceanospirillaceae</taxon>
        <taxon>Oleispira</taxon>
    </lineage>
</organism>
<dbReference type="SUPFAM" id="SSF48179">
    <property type="entry name" value="6-phosphogluconate dehydrogenase C-terminal domain-like"/>
    <property type="match status" value="1"/>
</dbReference>
<proteinExistence type="inferred from homology"/>
<dbReference type="EMBL" id="MABE01000397">
    <property type="protein sequence ID" value="OUS40242.1"/>
    <property type="molecule type" value="Genomic_DNA"/>
</dbReference>
<evidence type="ECO:0000256" key="4">
    <source>
        <dbReference type="ARBA" id="ARBA00019465"/>
    </source>
</evidence>
<evidence type="ECO:0000256" key="3">
    <source>
        <dbReference type="ARBA" id="ARBA00013014"/>
    </source>
</evidence>
<dbReference type="GO" id="GO:0015940">
    <property type="term" value="P:pantothenate biosynthetic process"/>
    <property type="evidence" value="ECO:0007669"/>
    <property type="project" value="UniProtKB-UniPathway"/>
</dbReference>
<keyword evidence="5 10" id="KW-0566">Pantothenate biosynthesis</keyword>
<evidence type="ECO:0000259" key="12">
    <source>
        <dbReference type="Pfam" id="PF08546"/>
    </source>
</evidence>
<dbReference type="AlphaFoldDB" id="A0A1Y5HYU3"/>
<name>A0A1Y5HYU3_OLEAN</name>